<evidence type="ECO:0000313" key="2">
    <source>
        <dbReference type="EMBL" id="MBD2772542.1"/>
    </source>
</evidence>
<protein>
    <recommendedName>
        <fullName evidence="1">Competence protein CoiA nuclease-like domain-containing protein</fullName>
    </recommendedName>
</protein>
<sequence length="161" mass="19098">MRQWHLSWQEMFAVSHREVVIHDGKHKHRADLCLPQPDGSLLIVEFQHSSISVDHTRAREQFYTQVGHLLWVFDARAFHIRLEPISSNRDIYKFIWSPPRKSLWTINSCLAFDFGHVVLLIAEANQRNGKRNPCGGWGWLYRRQEFATMLHKFIEQFTCLQ</sequence>
<keyword evidence="3" id="KW-1185">Reference proteome</keyword>
<dbReference type="Pfam" id="PF06054">
    <property type="entry name" value="CoiA_nuc"/>
    <property type="match status" value="1"/>
</dbReference>
<evidence type="ECO:0000259" key="1">
    <source>
        <dbReference type="Pfam" id="PF06054"/>
    </source>
</evidence>
<organism evidence="2 3">
    <name type="scientific">Iningainema tapete BLCC-T55</name>
    <dbReference type="NCBI Taxonomy" id="2748662"/>
    <lineage>
        <taxon>Bacteria</taxon>
        <taxon>Bacillati</taxon>
        <taxon>Cyanobacteriota</taxon>
        <taxon>Cyanophyceae</taxon>
        <taxon>Nostocales</taxon>
        <taxon>Scytonemataceae</taxon>
        <taxon>Iningainema tapete</taxon>
    </lineage>
</organism>
<dbReference type="InterPro" id="IPR010330">
    <property type="entry name" value="CoiA_nuc"/>
</dbReference>
<dbReference type="RefSeq" id="WP_190827229.1">
    <property type="nucleotide sequence ID" value="NZ_CAWPPI010000040.1"/>
</dbReference>
<dbReference type="Proteomes" id="UP000629098">
    <property type="component" value="Unassembled WGS sequence"/>
</dbReference>
<feature type="domain" description="Competence protein CoiA nuclease-like" evidence="1">
    <location>
        <begin position="26"/>
        <end position="80"/>
    </location>
</feature>
<dbReference type="EMBL" id="JACXAE010000040">
    <property type="protein sequence ID" value="MBD2772542.1"/>
    <property type="molecule type" value="Genomic_DNA"/>
</dbReference>
<name>A0A8J6XH95_9CYAN</name>
<proteinExistence type="predicted"/>
<evidence type="ECO:0000313" key="3">
    <source>
        <dbReference type="Proteomes" id="UP000629098"/>
    </source>
</evidence>
<accession>A0A8J6XH95</accession>
<comment type="caution">
    <text evidence="2">The sequence shown here is derived from an EMBL/GenBank/DDBJ whole genome shotgun (WGS) entry which is preliminary data.</text>
</comment>
<gene>
    <name evidence="2" type="ORF">ICL16_10755</name>
</gene>
<reference evidence="2" key="1">
    <citation type="submission" date="2020-09" db="EMBL/GenBank/DDBJ databases">
        <title>Iningainema tapete sp. nov. (Scytonemataceae, Cyanobacteria) from greenhouses in central Florida (USA) produces two types of nodularin with biosynthetic potential for microcystin-LR and anabaenopeptins.</title>
        <authorList>
            <person name="Berthold D.E."/>
            <person name="Lefler F.W."/>
            <person name="Huang I.-S."/>
            <person name="Abdulla H."/>
            <person name="Zimba P.V."/>
            <person name="Laughinghouse H.D. IV."/>
        </authorList>
    </citation>
    <scope>NUCLEOTIDE SEQUENCE</scope>
    <source>
        <strain evidence="2">BLCCT55</strain>
    </source>
</reference>
<dbReference type="AlphaFoldDB" id="A0A8J6XH95"/>